<dbReference type="InterPro" id="IPR007502">
    <property type="entry name" value="Helicase-assoc_dom"/>
</dbReference>
<name>A0A271J4E8_9BACT</name>
<dbReference type="GO" id="GO:0003676">
    <property type="term" value="F:nucleic acid binding"/>
    <property type="evidence" value="ECO:0007669"/>
    <property type="project" value="InterPro"/>
</dbReference>
<dbReference type="SUPFAM" id="SSF52540">
    <property type="entry name" value="P-loop containing nucleoside triphosphate hydrolases"/>
    <property type="match status" value="1"/>
</dbReference>
<evidence type="ECO:0000256" key="3">
    <source>
        <dbReference type="ARBA" id="ARBA00022806"/>
    </source>
</evidence>
<evidence type="ECO:0000259" key="7">
    <source>
        <dbReference type="PROSITE" id="PS51194"/>
    </source>
</evidence>
<evidence type="ECO:0000256" key="1">
    <source>
        <dbReference type="ARBA" id="ARBA00022741"/>
    </source>
</evidence>
<dbReference type="EMBL" id="MQWD01000001">
    <property type="protein sequence ID" value="PAP77924.1"/>
    <property type="molecule type" value="Genomic_DNA"/>
</dbReference>
<dbReference type="InterPro" id="IPR014001">
    <property type="entry name" value="Helicase_ATP-bd"/>
</dbReference>
<dbReference type="Gene3D" id="1.20.120.1080">
    <property type="match status" value="1"/>
</dbReference>
<evidence type="ECO:0000256" key="4">
    <source>
        <dbReference type="ARBA" id="ARBA00022840"/>
    </source>
</evidence>
<dbReference type="Pfam" id="PF00271">
    <property type="entry name" value="Helicase_C"/>
    <property type="match status" value="1"/>
</dbReference>
<dbReference type="PROSITE" id="PS00690">
    <property type="entry name" value="DEAH_ATP_HELICASE"/>
    <property type="match status" value="1"/>
</dbReference>
<dbReference type="GO" id="GO:0004386">
    <property type="term" value="F:helicase activity"/>
    <property type="evidence" value="ECO:0007669"/>
    <property type="project" value="UniProtKB-KW"/>
</dbReference>
<evidence type="ECO:0000256" key="2">
    <source>
        <dbReference type="ARBA" id="ARBA00022801"/>
    </source>
</evidence>
<evidence type="ECO:0000313" key="8">
    <source>
        <dbReference type="EMBL" id="PAP77924.1"/>
    </source>
</evidence>
<dbReference type="PROSITE" id="PS51192">
    <property type="entry name" value="HELICASE_ATP_BIND_1"/>
    <property type="match status" value="1"/>
</dbReference>
<dbReference type="Pfam" id="PF08482">
    <property type="entry name" value="HrpB_C"/>
    <property type="match status" value="1"/>
</dbReference>
<dbReference type="SMART" id="SM00847">
    <property type="entry name" value="HA2"/>
    <property type="match status" value="1"/>
</dbReference>
<dbReference type="SMART" id="SM00490">
    <property type="entry name" value="HELICc"/>
    <property type="match status" value="1"/>
</dbReference>
<dbReference type="CDD" id="cd17990">
    <property type="entry name" value="DEXHc_HrpB"/>
    <property type="match status" value="1"/>
</dbReference>
<evidence type="ECO:0000259" key="6">
    <source>
        <dbReference type="PROSITE" id="PS51192"/>
    </source>
</evidence>
<dbReference type="GO" id="GO:0016787">
    <property type="term" value="F:hydrolase activity"/>
    <property type="evidence" value="ECO:0007669"/>
    <property type="project" value="UniProtKB-KW"/>
</dbReference>
<dbReference type="InterPro" id="IPR010225">
    <property type="entry name" value="HrpB"/>
</dbReference>
<evidence type="ECO:0000313" key="9">
    <source>
        <dbReference type="Proteomes" id="UP000216339"/>
    </source>
</evidence>
<dbReference type="RefSeq" id="WP_095511595.1">
    <property type="nucleotide sequence ID" value="NZ_MQWD01000001.1"/>
</dbReference>
<dbReference type="Pfam" id="PF24473">
    <property type="entry name" value="CON_HrpB"/>
    <property type="match status" value="1"/>
</dbReference>
<keyword evidence="3 8" id="KW-0347">Helicase</keyword>
<dbReference type="PANTHER" id="PTHR43519:SF1">
    <property type="entry name" value="ATP-DEPENDENT RNA HELICASE HRPB"/>
    <property type="match status" value="1"/>
</dbReference>
<dbReference type="Gene3D" id="3.40.50.300">
    <property type="entry name" value="P-loop containing nucleotide triphosphate hydrolases"/>
    <property type="match status" value="2"/>
</dbReference>
<dbReference type="NCBIfam" id="TIGR01970">
    <property type="entry name" value="DEAH_box_HrpB"/>
    <property type="match status" value="1"/>
</dbReference>
<dbReference type="OrthoDB" id="9808833at2"/>
<dbReference type="InterPro" id="IPR027417">
    <property type="entry name" value="P-loop_NTPase"/>
</dbReference>
<keyword evidence="1" id="KW-0547">Nucleotide-binding</keyword>
<feature type="domain" description="Helicase C-terminal" evidence="7">
    <location>
        <begin position="209"/>
        <end position="382"/>
    </location>
</feature>
<sequence>MDLPGPPLPVDAVLPRLVAALTEADAAVLQAPTGAGKTTRVPLALLQADWLGDHGILMLEPRRIAARASARRLAGQLGERVGETVGLRVRGETRVSRRTRIEVVTEGVLTQRLLRDPGLEQGRTVGVVVFDEVHERSLQSDLGLALSLQAQGLLRPDLKLLAMSATLDGERFAALLDGAPVVTSEGRTFPVEARYLGSPRPDASGRAPRIEDAVSAAVRRALEDEEGSVLAFLPGSGEIRRAAERLEGTVPRDVTIAPLYGDLSARDQDTAVSPAPPGTRKVVLATSIAETSLTIEGVRVVVDSGLARRPRFDAGSGMSRLETVRVSRAEADQRLGRAGRIEPGVGYRLWSEVEHAALRPFAPAEITQADLAPLALTLAAWGAAPDELRWLDPPPEAAFEAARELLRELDAVDADGALTDHGLAMADLPMHPRLAHLALRAREMGRAGLAADLVGLLSERDLFRYAGRLPDVDLRLRIEAIRGARDLSHRGARLDRGALHRARQEANRWRSAWKATDTPGDLDWAGPLLALAYPDRLGQRVGETAEGARYRLREGRAVLLDRDQPLADAPFLAVGDLDDRRGGARVFLAAPLDADDIESLFADQIVEDESVGWDAEAGRVVARRVRRLGAVVLSEAPIRDPAPHLVTAGLVEGVRQAGLGALPWAKETRRLRERMAFLHHHLGADWPDVSDDALLDGLEDWLGPYLAEMSRLSDLGRLDLGMVLRQLGGSRAELDRLAPSHVTVPSGSVRPLDYSDPDTPVLAVRLQEVFGLEQTPRVLDGRVPVLMHLLSPAQRPVQVTTDLASFWRDAYFDVRKDIRGRYPKHHWPENPLEATPTARAKRRR</sequence>
<feature type="domain" description="Helicase ATP-binding" evidence="6">
    <location>
        <begin position="18"/>
        <end position="185"/>
    </location>
</feature>
<gene>
    <name evidence="8" type="ORF">BSZ37_16505</name>
</gene>
<feature type="region of interest" description="Disordered" evidence="5">
    <location>
        <begin position="823"/>
        <end position="844"/>
    </location>
</feature>
<keyword evidence="9" id="KW-1185">Reference proteome</keyword>
<dbReference type="GO" id="GO:0005524">
    <property type="term" value="F:ATP binding"/>
    <property type="evidence" value="ECO:0007669"/>
    <property type="project" value="UniProtKB-KW"/>
</dbReference>
<organism evidence="8 9">
    <name type="scientific">Rubrivirga marina</name>
    <dbReference type="NCBI Taxonomy" id="1196024"/>
    <lineage>
        <taxon>Bacteria</taxon>
        <taxon>Pseudomonadati</taxon>
        <taxon>Rhodothermota</taxon>
        <taxon>Rhodothermia</taxon>
        <taxon>Rhodothermales</taxon>
        <taxon>Rubricoccaceae</taxon>
        <taxon>Rubrivirga</taxon>
    </lineage>
</organism>
<dbReference type="FunFam" id="3.40.50.300:FF:002125">
    <property type="entry name" value="ATP-dependent helicase HrpB"/>
    <property type="match status" value="1"/>
</dbReference>
<dbReference type="InterPro" id="IPR002464">
    <property type="entry name" value="DNA/RNA_helicase_DEAH_CS"/>
</dbReference>
<dbReference type="InterPro" id="IPR013689">
    <property type="entry name" value="RNA_helicase_ATP-dep_HrpB_C"/>
</dbReference>
<dbReference type="Proteomes" id="UP000216339">
    <property type="component" value="Unassembled WGS sequence"/>
</dbReference>
<dbReference type="PANTHER" id="PTHR43519">
    <property type="entry name" value="ATP-DEPENDENT RNA HELICASE HRPB"/>
    <property type="match status" value="1"/>
</dbReference>
<comment type="caution">
    <text evidence="8">The sequence shown here is derived from an EMBL/GenBank/DDBJ whole genome shotgun (WGS) entry which is preliminary data.</text>
</comment>
<dbReference type="PROSITE" id="PS51194">
    <property type="entry name" value="HELICASE_CTER"/>
    <property type="match status" value="1"/>
</dbReference>
<reference evidence="8 9" key="1">
    <citation type="submission" date="2016-11" db="EMBL/GenBank/DDBJ databases">
        <title>Study of marine rhodopsin-containing bacteria.</title>
        <authorList>
            <person name="Yoshizawa S."/>
            <person name="Kumagai Y."/>
            <person name="Kogure K."/>
        </authorList>
    </citation>
    <scope>NUCLEOTIDE SEQUENCE [LARGE SCALE GENOMIC DNA]</scope>
    <source>
        <strain evidence="8 9">SAORIC-28</strain>
    </source>
</reference>
<dbReference type="CDD" id="cd18791">
    <property type="entry name" value="SF2_C_RHA"/>
    <property type="match status" value="1"/>
</dbReference>
<protein>
    <submittedName>
        <fullName evidence="8">ATP-dependent helicase HrpB</fullName>
    </submittedName>
</protein>
<dbReference type="InterPro" id="IPR001650">
    <property type="entry name" value="Helicase_C-like"/>
</dbReference>
<dbReference type="InterPro" id="IPR011545">
    <property type="entry name" value="DEAD/DEAH_box_helicase_dom"/>
</dbReference>
<dbReference type="SMART" id="SM00487">
    <property type="entry name" value="DEXDc"/>
    <property type="match status" value="1"/>
</dbReference>
<keyword evidence="2" id="KW-0378">Hydrolase</keyword>
<keyword evidence="4" id="KW-0067">ATP-binding</keyword>
<proteinExistence type="predicted"/>
<dbReference type="AlphaFoldDB" id="A0A271J4E8"/>
<dbReference type="InterPro" id="IPR056329">
    <property type="entry name" value="CON_HrpB"/>
</dbReference>
<dbReference type="PIRSF" id="PIRSF005496">
    <property type="entry name" value="ATP_hel_hrpB"/>
    <property type="match status" value="1"/>
</dbReference>
<dbReference type="InterPro" id="IPR049614">
    <property type="entry name" value="HrpB_DEXH"/>
</dbReference>
<evidence type="ECO:0000256" key="5">
    <source>
        <dbReference type="SAM" id="MobiDB-lite"/>
    </source>
</evidence>
<dbReference type="Pfam" id="PF00270">
    <property type="entry name" value="DEAD"/>
    <property type="match status" value="1"/>
</dbReference>
<accession>A0A271J4E8</accession>